<name>A0A2W5AX28_9CORY</name>
<comment type="caution">
    <text evidence="3">The sequence shown here is derived from an EMBL/GenBank/DDBJ whole genome shotgun (WGS) entry which is preliminary data.</text>
</comment>
<accession>A0A2W5AX28</accession>
<protein>
    <recommendedName>
        <fullName evidence="5">Conjugal transfer protein</fullName>
    </recommendedName>
</protein>
<sequence>MGFFNRSKSGGEDAPKRSNRTLKPEYNAKLVRLALIAVPVIGALTLFNTITSVRTMNQPEPNVISDIGEVTDVQNWAVDYMLLWLGGSGPRAGESSTPNQQALEERTSAPFDVTLPTAPVQVTSVRPHGKPVAIPVGEGGTDALWRVSMEAIVMFPGEHTSRRQYYALDVAEHGDTYQATALPRQVSPNTQPFTATTMFTNRAEPETPLFKSADAFVRAYVTPNAGGTLGSTTSSNFVGEPLRNSPYSKATTVDVVWAKEDKAVDMNNVSPGNSVFALITVKAEVSTATYHFMQLPVRMVVLDNNQWAVDALTDYVDINGFGAPDAEGEQSGEQSGAPAQ</sequence>
<evidence type="ECO:0008006" key="5">
    <source>
        <dbReference type="Google" id="ProtNLM"/>
    </source>
</evidence>
<reference evidence="3 4" key="1">
    <citation type="submission" date="2017-11" db="EMBL/GenBank/DDBJ databases">
        <title>Infants hospitalized years apart are colonized by the same room-sourced microbial strains.</title>
        <authorList>
            <person name="Brooks B."/>
            <person name="Olm M.R."/>
            <person name="Firek B.A."/>
            <person name="Baker R."/>
            <person name="Thomas B.C."/>
            <person name="Morowitz M.J."/>
            <person name="Banfield J.F."/>
        </authorList>
    </citation>
    <scope>NUCLEOTIDE SEQUENCE [LARGE SCALE GENOMIC DNA]</scope>
    <source>
        <strain evidence="3">S2_012_000_R3_87</strain>
    </source>
</reference>
<keyword evidence="2" id="KW-0472">Membrane</keyword>
<keyword evidence="2" id="KW-0812">Transmembrane</keyword>
<dbReference type="AlphaFoldDB" id="A0A2W5AX28"/>
<evidence type="ECO:0000256" key="1">
    <source>
        <dbReference type="SAM" id="MobiDB-lite"/>
    </source>
</evidence>
<gene>
    <name evidence="3" type="ORF">DI609_12140</name>
</gene>
<feature type="transmembrane region" description="Helical" evidence="2">
    <location>
        <begin position="30"/>
        <end position="50"/>
    </location>
</feature>
<dbReference type="EMBL" id="QFNY01000356">
    <property type="protein sequence ID" value="PZO97856.1"/>
    <property type="molecule type" value="Genomic_DNA"/>
</dbReference>
<evidence type="ECO:0000313" key="4">
    <source>
        <dbReference type="Proteomes" id="UP000249451"/>
    </source>
</evidence>
<proteinExistence type="predicted"/>
<evidence type="ECO:0000313" key="3">
    <source>
        <dbReference type="EMBL" id="PZO97856.1"/>
    </source>
</evidence>
<keyword evidence="2" id="KW-1133">Transmembrane helix</keyword>
<dbReference type="Proteomes" id="UP000249451">
    <property type="component" value="Unassembled WGS sequence"/>
</dbReference>
<feature type="region of interest" description="Disordered" evidence="1">
    <location>
        <begin position="1"/>
        <end position="20"/>
    </location>
</feature>
<organism evidence="3 4">
    <name type="scientific">Corynebacterium urealyticum</name>
    <dbReference type="NCBI Taxonomy" id="43771"/>
    <lineage>
        <taxon>Bacteria</taxon>
        <taxon>Bacillati</taxon>
        <taxon>Actinomycetota</taxon>
        <taxon>Actinomycetes</taxon>
        <taxon>Mycobacteriales</taxon>
        <taxon>Corynebacteriaceae</taxon>
        <taxon>Corynebacterium</taxon>
    </lineage>
</organism>
<evidence type="ECO:0000256" key="2">
    <source>
        <dbReference type="SAM" id="Phobius"/>
    </source>
</evidence>